<dbReference type="Gene3D" id="1.10.443.10">
    <property type="entry name" value="Intergrase catalytic core"/>
    <property type="match status" value="1"/>
</dbReference>
<evidence type="ECO:0000256" key="1">
    <source>
        <dbReference type="ARBA" id="ARBA00023172"/>
    </source>
</evidence>
<dbReference type="InterPro" id="IPR011010">
    <property type="entry name" value="DNA_brk_join_enz"/>
</dbReference>
<dbReference type="GO" id="GO:0015074">
    <property type="term" value="P:DNA integration"/>
    <property type="evidence" value="ECO:0007669"/>
    <property type="project" value="InterPro"/>
</dbReference>
<organism evidence="2 3">
    <name type="scientific">Sulfuritalea hydrogenivorans sk43H</name>
    <dbReference type="NCBI Taxonomy" id="1223802"/>
    <lineage>
        <taxon>Bacteria</taxon>
        <taxon>Pseudomonadati</taxon>
        <taxon>Pseudomonadota</taxon>
        <taxon>Betaproteobacteria</taxon>
        <taxon>Nitrosomonadales</taxon>
        <taxon>Sterolibacteriaceae</taxon>
        <taxon>Sulfuritalea</taxon>
    </lineage>
</organism>
<dbReference type="GO" id="GO:0003677">
    <property type="term" value="F:DNA binding"/>
    <property type="evidence" value="ECO:0007669"/>
    <property type="project" value="InterPro"/>
</dbReference>
<keyword evidence="3" id="KW-1185">Reference proteome</keyword>
<reference evidence="2 3" key="1">
    <citation type="journal article" date="2014" name="Syst. Appl. Microbiol.">
        <title>Complete genomes of freshwater sulfur oxidizers Sulfuricella denitrificans skB26 and Sulfuritalea hydrogenivorans sk43H: genetic insights into the sulfur oxidation pathway of betaproteobacteria.</title>
        <authorList>
            <person name="Watanabe T."/>
            <person name="Kojima H."/>
            <person name="Fukui M."/>
        </authorList>
    </citation>
    <scope>NUCLEOTIDE SEQUENCE [LARGE SCALE GENOMIC DNA]</scope>
    <source>
        <strain evidence="2">DSM22779</strain>
    </source>
</reference>
<dbReference type="AlphaFoldDB" id="W0SAW9"/>
<dbReference type="GO" id="GO:0006310">
    <property type="term" value="P:DNA recombination"/>
    <property type="evidence" value="ECO:0007669"/>
    <property type="project" value="UniProtKB-KW"/>
</dbReference>
<dbReference type="EMBL" id="AP012547">
    <property type="protein sequence ID" value="BAO28037.1"/>
    <property type="molecule type" value="Genomic_DNA"/>
</dbReference>
<proteinExistence type="predicted"/>
<sequence>MAFQFRDIRAKAGTEASIAGGMDHAQKLLGHKHVTMTQHYVRARLGESVEPLRRPGIVEESGE</sequence>
<dbReference type="KEGG" id="shd:SUTH_00220"/>
<dbReference type="InterPro" id="IPR013762">
    <property type="entry name" value="Integrase-like_cat_sf"/>
</dbReference>
<accession>W0SAW9</accession>
<gene>
    <name evidence="2" type="ORF">SUTH_00220</name>
</gene>
<dbReference type="SUPFAM" id="SSF56349">
    <property type="entry name" value="DNA breaking-rejoining enzymes"/>
    <property type="match status" value="1"/>
</dbReference>
<evidence type="ECO:0000313" key="2">
    <source>
        <dbReference type="EMBL" id="BAO28037.1"/>
    </source>
</evidence>
<dbReference type="HOGENOM" id="CLU_2884289_0_0_4"/>
<keyword evidence="1" id="KW-0233">DNA recombination</keyword>
<dbReference type="Proteomes" id="UP000031637">
    <property type="component" value="Chromosome"/>
</dbReference>
<name>W0SAW9_9PROT</name>
<evidence type="ECO:0000313" key="3">
    <source>
        <dbReference type="Proteomes" id="UP000031637"/>
    </source>
</evidence>
<protein>
    <submittedName>
        <fullName evidence="2">Phage integrase family protein</fullName>
    </submittedName>
</protein>
<dbReference type="STRING" id="1223802.SUTH_00220"/>